<name>A0A6A1VN57_9ROSI</name>
<evidence type="ECO:0000313" key="6">
    <source>
        <dbReference type="Proteomes" id="UP000516437"/>
    </source>
</evidence>
<keyword evidence="6" id="KW-1185">Reference proteome</keyword>
<evidence type="ECO:0000256" key="2">
    <source>
        <dbReference type="ARBA" id="ARBA00022679"/>
    </source>
</evidence>
<proteinExistence type="inferred from homology"/>
<dbReference type="Gene3D" id="3.40.50.300">
    <property type="entry name" value="P-loop containing nucleotide triphosphate hydrolases"/>
    <property type="match status" value="1"/>
</dbReference>
<dbReference type="Pfam" id="PF00685">
    <property type="entry name" value="Sulfotransfer_1"/>
    <property type="match status" value="1"/>
</dbReference>
<accession>A0A6A1VN57</accession>
<reference evidence="5 6" key="1">
    <citation type="journal article" date="2019" name="Plant Biotechnol. J.">
        <title>The red bayberry genome and genetic basis of sex determination.</title>
        <authorList>
            <person name="Jia H.M."/>
            <person name="Jia H.J."/>
            <person name="Cai Q.L."/>
            <person name="Wang Y."/>
            <person name="Zhao H.B."/>
            <person name="Yang W.F."/>
            <person name="Wang G.Y."/>
            <person name="Li Y.H."/>
            <person name="Zhan D.L."/>
            <person name="Shen Y.T."/>
            <person name="Niu Q.F."/>
            <person name="Chang L."/>
            <person name="Qiu J."/>
            <person name="Zhao L."/>
            <person name="Xie H.B."/>
            <person name="Fu W.Y."/>
            <person name="Jin J."/>
            <person name="Li X.W."/>
            <person name="Jiao Y."/>
            <person name="Zhou C.C."/>
            <person name="Tu T."/>
            <person name="Chai C.Y."/>
            <person name="Gao J.L."/>
            <person name="Fan L.J."/>
            <person name="van de Weg E."/>
            <person name="Wang J.Y."/>
            <person name="Gao Z.S."/>
        </authorList>
    </citation>
    <scope>NUCLEOTIDE SEQUENCE [LARGE SCALE GENOMIC DNA]</scope>
    <source>
        <tissue evidence="5">Leaves</tissue>
    </source>
</reference>
<dbReference type="OrthoDB" id="205623at2759"/>
<gene>
    <name evidence="5" type="ORF">CJ030_MR5G000472</name>
</gene>
<comment type="caution">
    <text evidence="5">The sequence shown here is derived from an EMBL/GenBank/DDBJ whole genome shotgun (WGS) entry which is preliminary data.</text>
</comment>
<dbReference type="SUPFAM" id="SSF52540">
    <property type="entry name" value="P-loop containing nucleoside triphosphate hydrolases"/>
    <property type="match status" value="1"/>
</dbReference>
<dbReference type="EMBL" id="RXIC02000023">
    <property type="protein sequence ID" value="KAB1214329.1"/>
    <property type="molecule type" value="Genomic_DNA"/>
</dbReference>
<evidence type="ECO:0000256" key="3">
    <source>
        <dbReference type="RuleBase" id="RU361155"/>
    </source>
</evidence>
<evidence type="ECO:0000256" key="1">
    <source>
        <dbReference type="ARBA" id="ARBA00005771"/>
    </source>
</evidence>
<sequence length="331" mass="38009">MATHQPPPPPASENLQEDELIQEVGDDISSLPTAEGWLSHYQGFWIPTQRMHGVIATQKYFQAHENDILLATTPKVGTTWFKAILFALVNRVRYLNPQQHPLLTNNPHALLPYLEGELFMNKNEVPDLTHLTSPRLFATHLSYLSLPKSVKDSTCKIVSLCRNPKDTFVSLWHFENKVSALFGTKVPDTIEESFDNFCRGVSLYGPFWDHVLSYWKESLEKPQKVFFLKYEEMKEQPTTHLKRLAEFLGCSFSPEEEEKGRVNDIINLCSFNNLSKLEVNAKGNTAIFGVDNTSYFRQGEVGDWKNYLTVEMEEKCDRVTEEKFHTAGLKF</sequence>
<dbReference type="InterPro" id="IPR027417">
    <property type="entry name" value="P-loop_NTPase"/>
</dbReference>
<dbReference type="EC" id="2.8.2.-" evidence="3"/>
<dbReference type="InterPro" id="IPR000863">
    <property type="entry name" value="Sulfotransferase_dom"/>
</dbReference>
<organism evidence="5 6">
    <name type="scientific">Morella rubra</name>
    <name type="common">Chinese bayberry</name>
    <dbReference type="NCBI Taxonomy" id="262757"/>
    <lineage>
        <taxon>Eukaryota</taxon>
        <taxon>Viridiplantae</taxon>
        <taxon>Streptophyta</taxon>
        <taxon>Embryophyta</taxon>
        <taxon>Tracheophyta</taxon>
        <taxon>Spermatophyta</taxon>
        <taxon>Magnoliopsida</taxon>
        <taxon>eudicotyledons</taxon>
        <taxon>Gunneridae</taxon>
        <taxon>Pentapetalae</taxon>
        <taxon>rosids</taxon>
        <taxon>fabids</taxon>
        <taxon>Fagales</taxon>
        <taxon>Myricaceae</taxon>
        <taxon>Morella</taxon>
    </lineage>
</organism>
<evidence type="ECO:0000259" key="4">
    <source>
        <dbReference type="Pfam" id="PF00685"/>
    </source>
</evidence>
<dbReference type="PANTHER" id="PTHR11783">
    <property type="entry name" value="SULFOTRANSFERASE SULT"/>
    <property type="match status" value="1"/>
</dbReference>
<feature type="domain" description="Sulfotransferase" evidence="4">
    <location>
        <begin position="66"/>
        <end position="326"/>
    </location>
</feature>
<dbReference type="GO" id="GO:0008146">
    <property type="term" value="F:sulfotransferase activity"/>
    <property type="evidence" value="ECO:0007669"/>
    <property type="project" value="InterPro"/>
</dbReference>
<evidence type="ECO:0000313" key="5">
    <source>
        <dbReference type="EMBL" id="KAB1214329.1"/>
    </source>
</evidence>
<dbReference type="Proteomes" id="UP000516437">
    <property type="component" value="Chromosome 5"/>
</dbReference>
<keyword evidence="2 3" id="KW-0808">Transferase</keyword>
<dbReference type="AlphaFoldDB" id="A0A6A1VN57"/>
<protein>
    <recommendedName>
        <fullName evidence="3">Sulfotransferase</fullName>
        <ecNumber evidence="3">2.8.2.-</ecNumber>
    </recommendedName>
</protein>
<comment type="similarity">
    <text evidence="1 3">Belongs to the sulfotransferase 1 family.</text>
</comment>